<evidence type="ECO:0008006" key="3">
    <source>
        <dbReference type="Google" id="ProtNLM"/>
    </source>
</evidence>
<keyword evidence="2" id="KW-1185">Reference proteome</keyword>
<reference evidence="1 2" key="1">
    <citation type="submission" date="2020-04" db="EMBL/GenBank/DDBJ databases">
        <title>Genomic analysis of gastric non-Helicobacter pylori Helicobacters isolated in Japan.</title>
        <authorList>
            <person name="Suzuki M."/>
            <person name="Rimbara E."/>
        </authorList>
    </citation>
    <scope>NUCLEOTIDE SEQUENCE [LARGE SCALE GENOMIC DNA]</scope>
    <source>
        <strain evidence="1 2">NHP19-0020</strain>
    </source>
</reference>
<gene>
    <name evidence="1" type="ORF">NHP190020_10220</name>
</gene>
<dbReference type="SUPFAM" id="SSF46785">
    <property type="entry name" value="Winged helix' DNA-binding domain"/>
    <property type="match status" value="1"/>
</dbReference>
<dbReference type="Gene3D" id="1.10.10.10">
    <property type="entry name" value="Winged helix-like DNA-binding domain superfamily/Winged helix DNA-binding domain"/>
    <property type="match status" value="1"/>
</dbReference>
<dbReference type="InterPro" id="IPR036390">
    <property type="entry name" value="WH_DNA-bd_sf"/>
</dbReference>
<dbReference type="RefSeq" id="WP_073117148.1">
    <property type="nucleotide sequence ID" value="NZ_AP023036.1"/>
</dbReference>
<dbReference type="Proteomes" id="UP000509742">
    <property type="component" value="Chromosome"/>
</dbReference>
<evidence type="ECO:0000313" key="2">
    <source>
        <dbReference type="Proteomes" id="UP000509742"/>
    </source>
</evidence>
<protein>
    <recommendedName>
        <fullName evidence="3">MarR family transcriptional regulator</fullName>
    </recommendedName>
</protein>
<dbReference type="InterPro" id="IPR036388">
    <property type="entry name" value="WH-like_DNA-bd_sf"/>
</dbReference>
<organism evidence="1 2">
    <name type="scientific">Helicobacter suis</name>
    <dbReference type="NCBI Taxonomy" id="104628"/>
    <lineage>
        <taxon>Bacteria</taxon>
        <taxon>Pseudomonadati</taxon>
        <taxon>Campylobacterota</taxon>
        <taxon>Epsilonproteobacteria</taxon>
        <taxon>Campylobacterales</taxon>
        <taxon>Helicobacteraceae</taxon>
        <taxon>Helicobacter</taxon>
    </lineage>
</organism>
<dbReference type="Pfam" id="PF13730">
    <property type="entry name" value="HTH_36"/>
    <property type="match status" value="1"/>
</dbReference>
<sequence length="91" mass="10520">MILRNYNLDTSVVEIPLEIFSAGLSCKALGVLTYIYSLRKTPSIETLAERLEESQTEILKALEELEQRHFLKIHPEGLYPDKPDYYLTYSP</sequence>
<dbReference type="GeneID" id="56929149"/>
<proteinExistence type="predicted"/>
<dbReference type="EMBL" id="AP023036">
    <property type="protein sequence ID" value="BCD45983.1"/>
    <property type="molecule type" value="Genomic_DNA"/>
</dbReference>
<accession>A0ABM7KZK8</accession>
<name>A0ABM7KZK8_9HELI</name>
<evidence type="ECO:0000313" key="1">
    <source>
        <dbReference type="EMBL" id="BCD45983.1"/>
    </source>
</evidence>